<evidence type="ECO:0008006" key="3">
    <source>
        <dbReference type="Google" id="ProtNLM"/>
    </source>
</evidence>
<evidence type="ECO:0000313" key="2">
    <source>
        <dbReference type="Proteomes" id="UP000634308"/>
    </source>
</evidence>
<dbReference type="EMBL" id="BMQM01000025">
    <property type="protein sequence ID" value="GGR67030.1"/>
    <property type="molecule type" value="Genomic_DNA"/>
</dbReference>
<comment type="caution">
    <text evidence="1">The sequence shown here is derived from an EMBL/GenBank/DDBJ whole genome shotgun (WGS) entry which is preliminary data.</text>
</comment>
<accession>A0ABQ2RW16</accession>
<protein>
    <recommendedName>
        <fullName evidence="3">DUF732 domain-containing protein</fullName>
    </recommendedName>
</protein>
<proteinExistence type="predicted"/>
<dbReference type="Proteomes" id="UP000634308">
    <property type="component" value="Unassembled WGS sequence"/>
</dbReference>
<name>A0ABQ2RW16_9DEIO</name>
<keyword evidence="2" id="KW-1185">Reference proteome</keyword>
<evidence type="ECO:0000313" key="1">
    <source>
        <dbReference type="EMBL" id="GGR67030.1"/>
    </source>
</evidence>
<organism evidence="1 2">
    <name type="scientific">Deinococcus seoulensis</name>
    <dbReference type="NCBI Taxonomy" id="1837379"/>
    <lineage>
        <taxon>Bacteria</taxon>
        <taxon>Thermotogati</taxon>
        <taxon>Deinococcota</taxon>
        <taxon>Deinococci</taxon>
        <taxon>Deinococcales</taxon>
        <taxon>Deinococcaceae</taxon>
        <taxon>Deinococcus</taxon>
    </lineage>
</organism>
<gene>
    <name evidence="1" type="ORF">GCM10008959_31500</name>
</gene>
<sequence length="103" mass="11494">MVRAMDVRDLTPVEIADLLDTAWRADQGEDADGPDVQTRAEIADRLGCDEDLRAEVWAAWRDELIADGRSVDDAEYWLDVVFVQLCPEDIPDPGARAVRRAAP</sequence>
<reference evidence="2" key="1">
    <citation type="journal article" date="2019" name="Int. J. Syst. Evol. Microbiol.">
        <title>The Global Catalogue of Microorganisms (GCM) 10K type strain sequencing project: providing services to taxonomists for standard genome sequencing and annotation.</title>
        <authorList>
            <consortium name="The Broad Institute Genomics Platform"/>
            <consortium name="The Broad Institute Genome Sequencing Center for Infectious Disease"/>
            <person name="Wu L."/>
            <person name="Ma J."/>
        </authorList>
    </citation>
    <scope>NUCLEOTIDE SEQUENCE [LARGE SCALE GENOMIC DNA]</scope>
    <source>
        <strain evidence="2">JCM 31404</strain>
    </source>
</reference>